<organism evidence="15 16">
    <name type="scientific">Thauera propionica</name>
    <dbReference type="NCBI Taxonomy" id="2019431"/>
    <lineage>
        <taxon>Bacteria</taxon>
        <taxon>Pseudomonadati</taxon>
        <taxon>Pseudomonadota</taxon>
        <taxon>Betaproteobacteria</taxon>
        <taxon>Rhodocyclales</taxon>
        <taxon>Zoogloeaceae</taxon>
        <taxon>Thauera</taxon>
    </lineage>
</organism>
<keyword evidence="5 11" id="KW-0812">Transmembrane</keyword>
<evidence type="ECO:0000259" key="13">
    <source>
        <dbReference type="Pfam" id="PF00593"/>
    </source>
</evidence>
<evidence type="ECO:0000256" key="7">
    <source>
        <dbReference type="ARBA" id="ARBA00023077"/>
    </source>
</evidence>
<evidence type="ECO:0000313" key="16">
    <source>
        <dbReference type="Proteomes" id="UP000215181"/>
    </source>
</evidence>
<keyword evidence="9 15" id="KW-0675">Receptor</keyword>
<feature type="domain" description="TonB-dependent receptor plug" evidence="14">
    <location>
        <begin position="21"/>
        <end position="132"/>
    </location>
</feature>
<comment type="caution">
    <text evidence="15">The sequence shown here is derived from an EMBL/GenBank/DDBJ whole genome shotgun (WGS) entry which is preliminary data.</text>
</comment>
<evidence type="ECO:0000256" key="12">
    <source>
        <dbReference type="RuleBase" id="RU003357"/>
    </source>
</evidence>
<evidence type="ECO:0000256" key="11">
    <source>
        <dbReference type="PROSITE-ProRule" id="PRU01360"/>
    </source>
</evidence>
<gene>
    <name evidence="15" type="ORF">CGK74_01005</name>
</gene>
<proteinExistence type="inferred from homology"/>
<dbReference type="InterPro" id="IPR039426">
    <property type="entry name" value="TonB-dep_rcpt-like"/>
</dbReference>
<keyword evidence="8 11" id="KW-0472">Membrane</keyword>
<name>A0A235F3K3_9RHOO</name>
<dbReference type="PANTHER" id="PTHR30069:SF29">
    <property type="entry name" value="HEMOGLOBIN AND HEMOGLOBIN-HAPTOGLOBIN-BINDING PROTEIN 1-RELATED"/>
    <property type="match status" value="1"/>
</dbReference>
<protein>
    <submittedName>
        <fullName evidence="15">TonB-dependent receptor</fullName>
    </submittedName>
</protein>
<keyword evidence="16" id="KW-1185">Reference proteome</keyword>
<dbReference type="CDD" id="cd01347">
    <property type="entry name" value="ligand_gated_channel"/>
    <property type="match status" value="1"/>
</dbReference>
<dbReference type="InterPro" id="IPR012910">
    <property type="entry name" value="Plug_dom"/>
</dbReference>
<dbReference type="InterPro" id="IPR037066">
    <property type="entry name" value="Plug_dom_sf"/>
</dbReference>
<dbReference type="PROSITE" id="PS52016">
    <property type="entry name" value="TONB_DEPENDENT_REC_3"/>
    <property type="match status" value="1"/>
</dbReference>
<dbReference type="PANTHER" id="PTHR30069">
    <property type="entry name" value="TONB-DEPENDENT OUTER MEMBRANE RECEPTOR"/>
    <property type="match status" value="1"/>
</dbReference>
<sequence>MSLEDLMAVNVVGASRYAQTQREVAAAVSVITRDEIKAFGWRTIDEALASLPGIFTTYDRQYSFLGVRGFGTPGDYTTRVLIAINGNRFNEPLYDGGPTGRTLPLDMSLIERIEFIPGPGGAIYGQNAMLGVVNIVTRTGQTVDGSEVAVSYRWPQAERTARATWGKLLDNDLEVLVSMSGLVSRGEDHFYDFGAAGVRGTARGMDGERDADFNALLSRGPWKLEFMSGDRRKDDPTAAFMSDPLRDGQKQRDRYTGAQLQYRDQIGDDLTLSARLYGTDYRYEGRFFYDGAPYGYTSVSEQRGIELQLISTAFAGHTLSFGAEYRNEGRIDQYVHDLTYRANDTAIERDGYRAGLYVQDEWRLSDTLSSTAGLRVDRNRDGDIELSPRLGLIWAARPDTTLKALLGRAHREPNAYERDYEEDGTQAANPNLDGESIDTVELVIDHAATDQLHLRAALYRWQIEDMIRLGEDPVSGLPQFQSAGRARAKGIELSASQSWRTGARLRTSLALQKLDAEYGDKVENSPEVLAKLNFSTPIPHTSLRLGYELRHDGSRYNGVGDRIPGYWLSNLHLVAERWAKGLEVSLTVLNLFDREYAHPSAIPRLNWQRDIEQDGRSVRLGLEYRF</sequence>
<comment type="similarity">
    <text evidence="2 11 12">Belongs to the TonB-dependent receptor family.</text>
</comment>
<keyword evidence="6" id="KW-0732">Signal</keyword>
<dbReference type="EMBL" id="NOIH01000002">
    <property type="protein sequence ID" value="OYD55834.1"/>
    <property type="molecule type" value="Genomic_DNA"/>
</dbReference>
<keyword evidence="3 11" id="KW-0813">Transport</keyword>
<keyword evidence="7 12" id="KW-0798">TonB box</keyword>
<dbReference type="InterPro" id="IPR000531">
    <property type="entry name" value="Beta-barrel_TonB"/>
</dbReference>
<accession>A0A235F3K3</accession>
<dbReference type="Gene3D" id="2.40.170.20">
    <property type="entry name" value="TonB-dependent receptor, beta-barrel domain"/>
    <property type="match status" value="1"/>
</dbReference>
<reference evidence="15 16" key="1">
    <citation type="submission" date="2017-07" db="EMBL/GenBank/DDBJ databases">
        <title>Thauera sp. KNDSS-Mac4 genome sequence and assembly.</title>
        <authorList>
            <person name="Mayilraj S."/>
        </authorList>
    </citation>
    <scope>NUCLEOTIDE SEQUENCE [LARGE SCALE GENOMIC DNA]</scope>
    <source>
        <strain evidence="15 16">KNDSS-Mac4</strain>
    </source>
</reference>
<keyword evidence="4 11" id="KW-1134">Transmembrane beta strand</keyword>
<evidence type="ECO:0000256" key="8">
    <source>
        <dbReference type="ARBA" id="ARBA00023136"/>
    </source>
</evidence>
<dbReference type="InterPro" id="IPR036942">
    <property type="entry name" value="Beta-barrel_TonB_sf"/>
</dbReference>
<dbReference type="Pfam" id="PF07715">
    <property type="entry name" value="Plug"/>
    <property type="match status" value="1"/>
</dbReference>
<evidence type="ECO:0000256" key="5">
    <source>
        <dbReference type="ARBA" id="ARBA00022692"/>
    </source>
</evidence>
<evidence type="ECO:0000313" key="15">
    <source>
        <dbReference type="EMBL" id="OYD55834.1"/>
    </source>
</evidence>
<dbReference type="GO" id="GO:0044718">
    <property type="term" value="P:siderophore transmembrane transport"/>
    <property type="evidence" value="ECO:0007669"/>
    <property type="project" value="TreeGrafter"/>
</dbReference>
<evidence type="ECO:0000256" key="1">
    <source>
        <dbReference type="ARBA" id="ARBA00004571"/>
    </source>
</evidence>
<feature type="domain" description="TonB-dependent receptor-like beta-barrel" evidence="13">
    <location>
        <begin position="200"/>
        <end position="591"/>
    </location>
</feature>
<evidence type="ECO:0000256" key="2">
    <source>
        <dbReference type="ARBA" id="ARBA00009810"/>
    </source>
</evidence>
<dbReference type="SUPFAM" id="SSF56935">
    <property type="entry name" value="Porins"/>
    <property type="match status" value="1"/>
</dbReference>
<dbReference type="GO" id="GO:0009279">
    <property type="term" value="C:cell outer membrane"/>
    <property type="evidence" value="ECO:0007669"/>
    <property type="project" value="UniProtKB-SubCell"/>
</dbReference>
<evidence type="ECO:0000259" key="14">
    <source>
        <dbReference type="Pfam" id="PF07715"/>
    </source>
</evidence>
<evidence type="ECO:0000256" key="6">
    <source>
        <dbReference type="ARBA" id="ARBA00022729"/>
    </source>
</evidence>
<dbReference type="Proteomes" id="UP000215181">
    <property type="component" value="Unassembled WGS sequence"/>
</dbReference>
<dbReference type="Pfam" id="PF00593">
    <property type="entry name" value="TonB_dep_Rec_b-barrel"/>
    <property type="match status" value="1"/>
</dbReference>
<evidence type="ECO:0000256" key="4">
    <source>
        <dbReference type="ARBA" id="ARBA00022452"/>
    </source>
</evidence>
<comment type="subcellular location">
    <subcellularLocation>
        <location evidence="1 11">Cell outer membrane</location>
        <topology evidence="1 11">Multi-pass membrane protein</topology>
    </subcellularLocation>
</comment>
<keyword evidence="10 11" id="KW-0998">Cell outer membrane</keyword>
<dbReference type="Gene3D" id="2.170.130.10">
    <property type="entry name" value="TonB-dependent receptor, plug domain"/>
    <property type="match status" value="1"/>
</dbReference>
<dbReference type="AlphaFoldDB" id="A0A235F3K3"/>
<evidence type="ECO:0000256" key="9">
    <source>
        <dbReference type="ARBA" id="ARBA00023170"/>
    </source>
</evidence>
<evidence type="ECO:0000256" key="10">
    <source>
        <dbReference type="ARBA" id="ARBA00023237"/>
    </source>
</evidence>
<dbReference type="GO" id="GO:0015344">
    <property type="term" value="F:siderophore uptake transmembrane transporter activity"/>
    <property type="evidence" value="ECO:0007669"/>
    <property type="project" value="TreeGrafter"/>
</dbReference>
<dbReference type="OrthoDB" id="183532at2"/>
<evidence type="ECO:0000256" key="3">
    <source>
        <dbReference type="ARBA" id="ARBA00022448"/>
    </source>
</evidence>